<dbReference type="InterPro" id="IPR047155">
    <property type="entry name" value="COMMD4/6/7/8"/>
</dbReference>
<organism evidence="3 4">
    <name type="scientific">Ameiurus melas</name>
    <name type="common">Black bullhead</name>
    <name type="synonym">Silurus melas</name>
    <dbReference type="NCBI Taxonomy" id="219545"/>
    <lineage>
        <taxon>Eukaryota</taxon>
        <taxon>Metazoa</taxon>
        <taxon>Chordata</taxon>
        <taxon>Craniata</taxon>
        <taxon>Vertebrata</taxon>
        <taxon>Euteleostomi</taxon>
        <taxon>Actinopterygii</taxon>
        <taxon>Neopterygii</taxon>
        <taxon>Teleostei</taxon>
        <taxon>Ostariophysi</taxon>
        <taxon>Siluriformes</taxon>
        <taxon>Ictaluridae</taxon>
        <taxon>Ameiurus</taxon>
    </lineage>
</organism>
<dbReference type="InterPro" id="IPR017920">
    <property type="entry name" value="COMM"/>
</dbReference>
<proteinExistence type="predicted"/>
<dbReference type="Pfam" id="PF07258">
    <property type="entry name" value="COMM_domain"/>
    <property type="match status" value="1"/>
</dbReference>
<dbReference type="PROSITE" id="PS51269">
    <property type="entry name" value="COMM"/>
    <property type="match status" value="1"/>
</dbReference>
<dbReference type="Proteomes" id="UP000593565">
    <property type="component" value="Unassembled WGS sequence"/>
</dbReference>
<comment type="caution">
    <text evidence="3">The sequence shown here is derived from an EMBL/GenBank/DDBJ whole genome shotgun (WGS) entry which is preliminary data.</text>
</comment>
<accession>A0A7J6B5D9</accession>
<evidence type="ECO:0000313" key="4">
    <source>
        <dbReference type="Proteomes" id="UP000593565"/>
    </source>
</evidence>
<evidence type="ECO:0000313" key="3">
    <source>
        <dbReference type="EMBL" id="KAF4090200.1"/>
    </source>
</evidence>
<dbReference type="EMBL" id="JAAGNN010000004">
    <property type="protein sequence ID" value="KAF4090200.1"/>
    <property type="molecule type" value="Genomic_DNA"/>
</dbReference>
<dbReference type="AlphaFoldDB" id="A0A7J6B5D9"/>
<dbReference type="PANTHER" id="PTHR16231:SF0">
    <property type="entry name" value="COMM DOMAIN-CONTAINING PROTEIN 8"/>
    <property type="match status" value="1"/>
</dbReference>
<evidence type="ECO:0000259" key="2">
    <source>
        <dbReference type="PROSITE" id="PS51269"/>
    </source>
</evidence>
<reference evidence="3 4" key="1">
    <citation type="submission" date="2020-02" db="EMBL/GenBank/DDBJ databases">
        <title>A chromosome-scale genome assembly of the black bullhead catfish (Ameiurus melas).</title>
        <authorList>
            <person name="Wen M."/>
            <person name="Zham M."/>
            <person name="Cabau C."/>
            <person name="Klopp C."/>
            <person name="Donnadieu C."/>
            <person name="Roques C."/>
            <person name="Bouchez O."/>
            <person name="Lampietro C."/>
            <person name="Jouanno E."/>
            <person name="Herpin A."/>
            <person name="Louis A."/>
            <person name="Berthelot C."/>
            <person name="Parey E."/>
            <person name="Roest-Crollius H."/>
            <person name="Braasch I."/>
            <person name="Postlethwait J."/>
            <person name="Robinson-Rechavi M."/>
            <person name="Echchiki A."/>
            <person name="Begum T."/>
            <person name="Montfort J."/>
            <person name="Schartl M."/>
            <person name="Bobe J."/>
            <person name="Guiguen Y."/>
        </authorList>
    </citation>
    <scope>NUCLEOTIDE SEQUENCE [LARGE SCALE GENOMIC DNA]</scope>
    <source>
        <strain evidence="3">M_S1</strain>
        <tissue evidence="3">Blood</tissue>
    </source>
</reference>
<dbReference type="InterPro" id="IPR047235">
    <property type="entry name" value="COMMD8"/>
</dbReference>
<dbReference type="CDD" id="cd04756">
    <property type="entry name" value="Commd8"/>
    <property type="match status" value="1"/>
</dbReference>
<sequence>MKHSEIQYNGCKSHNPNPQRRKVTRDNWQHGSEGFSHVTCVSADVWRKEDLLVTMLKLLDKISPTECPKLLHRVVDGLCGRSHPKHIEYAETWSLLEWGELISSLNYFFRIAVGRKCSDEEVQELLGDLEPVHAEAVLQCVHARQEEIRQALVDRTNRICSTQLDDFNWQLKLALSSDKLSSLNTPLLNLCLDLKENGIQRSVNIEMSKEELNTLITSLEAANKVVLQMK</sequence>
<name>A0A7J6B5D9_AMEME</name>
<evidence type="ECO:0000256" key="1">
    <source>
        <dbReference type="SAM" id="MobiDB-lite"/>
    </source>
</evidence>
<protein>
    <recommendedName>
        <fullName evidence="2">COMM domain-containing protein</fullName>
    </recommendedName>
</protein>
<dbReference type="PANTHER" id="PTHR16231">
    <property type="entry name" value="COMM DOMAIN-CONTAINING PROTEIN 4-8 FAMILY MEMBER"/>
    <property type="match status" value="1"/>
</dbReference>
<gene>
    <name evidence="3" type="ORF">AMELA_G00049140</name>
</gene>
<feature type="domain" description="COMM" evidence="2">
    <location>
        <begin position="163"/>
        <end position="230"/>
    </location>
</feature>
<feature type="compositionally biased region" description="Polar residues" evidence="1">
    <location>
        <begin position="1"/>
        <end position="18"/>
    </location>
</feature>
<feature type="region of interest" description="Disordered" evidence="1">
    <location>
        <begin position="1"/>
        <end position="24"/>
    </location>
</feature>
<dbReference type="Pfam" id="PF22838">
    <property type="entry name" value="COMMD8_HN"/>
    <property type="match status" value="1"/>
</dbReference>
<dbReference type="InterPro" id="IPR055184">
    <property type="entry name" value="COMMD8_HN"/>
</dbReference>
<keyword evidence="4" id="KW-1185">Reference proteome</keyword>